<dbReference type="Proteomes" id="UP001597252">
    <property type="component" value="Unassembled WGS sequence"/>
</dbReference>
<dbReference type="Gene3D" id="1.10.520.40">
    <property type="entry name" value="CRISPR-associated protein Cse2"/>
    <property type="match status" value="1"/>
</dbReference>
<evidence type="ECO:0000313" key="2">
    <source>
        <dbReference type="Proteomes" id="UP001597252"/>
    </source>
</evidence>
<dbReference type="EMBL" id="JBHTON010000028">
    <property type="protein sequence ID" value="MFD1485323.1"/>
    <property type="molecule type" value="Genomic_DNA"/>
</dbReference>
<sequence length="192" mass="21579">MRPKIRNTTAHIIQILYGNGNMDKAVLAGLRHSITLMSPQAQVAWPVIMANLAEGDLSRNGEPTAAETAVFTALKLYARHQQGNQGLVYGSVKDDEGISLMAALAQMSHKKGNQTRIDNRVNQLLKVTNINSVINALSHLVDIVQTSQQPIDYAQLAEDLYWFQQSYEQANRVRLFWGQIYYRPVKALEEEK</sequence>
<dbReference type="CDD" id="cd09731">
    <property type="entry name" value="Cse2_I-E"/>
    <property type="match status" value="1"/>
</dbReference>
<name>A0ABW4E875_9LACO</name>
<dbReference type="InterPro" id="IPR038287">
    <property type="entry name" value="Cse2_sf"/>
</dbReference>
<dbReference type="NCBIfam" id="TIGR02548">
    <property type="entry name" value="casB_cse2"/>
    <property type="match status" value="1"/>
</dbReference>
<dbReference type="Pfam" id="PF09485">
    <property type="entry name" value="CRISPR_Cse2"/>
    <property type="match status" value="1"/>
</dbReference>
<accession>A0ABW4E875</accession>
<gene>
    <name evidence="1" type="primary">casB</name>
    <name evidence="1" type="synonym">cse2</name>
    <name evidence="1" type="ORF">ACFQ5J_08785</name>
</gene>
<dbReference type="RefSeq" id="WP_125751395.1">
    <property type="nucleotide sequence ID" value="NZ_JBHTON010000028.1"/>
</dbReference>
<reference evidence="2" key="1">
    <citation type="journal article" date="2019" name="Int. J. Syst. Evol. Microbiol.">
        <title>The Global Catalogue of Microorganisms (GCM) 10K type strain sequencing project: providing services to taxonomists for standard genome sequencing and annotation.</title>
        <authorList>
            <consortium name="The Broad Institute Genomics Platform"/>
            <consortium name="The Broad Institute Genome Sequencing Center for Infectious Disease"/>
            <person name="Wu L."/>
            <person name="Ma J."/>
        </authorList>
    </citation>
    <scope>NUCLEOTIDE SEQUENCE [LARGE SCALE GENOMIC DNA]</scope>
    <source>
        <strain evidence="2">CCM 8903</strain>
    </source>
</reference>
<proteinExistence type="predicted"/>
<dbReference type="InterPro" id="IPR013382">
    <property type="entry name" value="CRISPR-assoc_prot_Cse2"/>
</dbReference>
<protein>
    <submittedName>
        <fullName evidence="1">Type I-E CRISPR-associated protein Cse2/CasB</fullName>
    </submittedName>
</protein>
<comment type="caution">
    <text evidence="1">The sequence shown here is derived from an EMBL/GenBank/DDBJ whole genome shotgun (WGS) entry which is preliminary data.</text>
</comment>
<evidence type="ECO:0000313" key="1">
    <source>
        <dbReference type="EMBL" id="MFD1485323.1"/>
    </source>
</evidence>
<keyword evidence="2" id="KW-1185">Reference proteome</keyword>
<organism evidence="1 2">
    <name type="scientific">Lacticaseibacillus baoqingensis</name>
    <dbReference type="NCBI Taxonomy" id="2486013"/>
    <lineage>
        <taxon>Bacteria</taxon>
        <taxon>Bacillati</taxon>
        <taxon>Bacillota</taxon>
        <taxon>Bacilli</taxon>
        <taxon>Lactobacillales</taxon>
        <taxon>Lactobacillaceae</taxon>
        <taxon>Lacticaseibacillus</taxon>
    </lineage>
</organism>